<feature type="binding site" evidence="9">
    <location>
        <position position="210"/>
    </location>
    <ligand>
        <name>NAD(+)</name>
        <dbReference type="ChEBI" id="CHEBI:57540"/>
    </ligand>
</feature>
<feature type="binding site" evidence="8">
    <location>
        <position position="351"/>
    </location>
    <ligand>
        <name>substrate</name>
    </ligand>
</feature>
<accession>A0AAJ0GDR9</accession>
<organism evidence="12 13">
    <name type="scientific">Extremus antarcticus</name>
    <dbReference type="NCBI Taxonomy" id="702011"/>
    <lineage>
        <taxon>Eukaryota</taxon>
        <taxon>Fungi</taxon>
        <taxon>Dikarya</taxon>
        <taxon>Ascomycota</taxon>
        <taxon>Pezizomycotina</taxon>
        <taxon>Dothideomycetes</taxon>
        <taxon>Dothideomycetidae</taxon>
        <taxon>Mycosphaerellales</taxon>
        <taxon>Extremaceae</taxon>
        <taxon>Extremus</taxon>
    </lineage>
</organism>
<proteinExistence type="inferred from homology"/>
<feature type="binding site" evidence="9">
    <location>
        <position position="424"/>
    </location>
    <ligand>
        <name>NAD(+)</name>
        <dbReference type="ChEBI" id="CHEBI:57540"/>
    </ligand>
</feature>
<dbReference type="GO" id="GO:0003979">
    <property type="term" value="F:UDP-glucose 6-dehydrogenase activity"/>
    <property type="evidence" value="ECO:0007669"/>
    <property type="project" value="UniProtKB-EC"/>
</dbReference>
<feature type="binding site" evidence="9">
    <location>
        <position position="243"/>
    </location>
    <ligand>
        <name>NAD(+)</name>
        <dbReference type="ChEBI" id="CHEBI:57540"/>
    </ligand>
</feature>
<dbReference type="Pfam" id="PF03721">
    <property type="entry name" value="UDPG_MGDP_dh_N"/>
    <property type="match status" value="2"/>
</dbReference>
<evidence type="ECO:0000313" key="12">
    <source>
        <dbReference type="EMBL" id="KAK3053877.1"/>
    </source>
</evidence>
<dbReference type="Gene3D" id="1.20.5.100">
    <property type="entry name" value="Cytochrome c1, transmembrane anchor, C-terminal"/>
    <property type="match status" value="1"/>
</dbReference>
<dbReference type="AlphaFoldDB" id="A0AAJ0GDR9"/>
<feature type="binding site" evidence="8">
    <location>
        <position position="417"/>
    </location>
    <ligand>
        <name>substrate</name>
    </ligand>
</feature>
<comment type="catalytic activity">
    <reaction evidence="6">
        <text>UDP-alpha-D-glucose + 2 NAD(+) + H2O = UDP-alpha-D-glucuronate + 2 NADH + 3 H(+)</text>
        <dbReference type="Rhea" id="RHEA:23596"/>
        <dbReference type="ChEBI" id="CHEBI:15377"/>
        <dbReference type="ChEBI" id="CHEBI:15378"/>
        <dbReference type="ChEBI" id="CHEBI:57540"/>
        <dbReference type="ChEBI" id="CHEBI:57945"/>
        <dbReference type="ChEBI" id="CHEBI:58052"/>
        <dbReference type="ChEBI" id="CHEBI:58885"/>
        <dbReference type="EC" id="1.1.1.22"/>
    </reaction>
</comment>
<feature type="region of interest" description="Disordered" evidence="10">
    <location>
        <begin position="111"/>
        <end position="145"/>
    </location>
</feature>
<dbReference type="Pfam" id="PF03720">
    <property type="entry name" value="UDPG_MGDP_dh_C"/>
    <property type="match status" value="1"/>
</dbReference>
<comment type="pathway">
    <text evidence="1">Nucleotide-sugar biosynthesis; UDP-alpha-D-glucuronate biosynthesis; UDP-alpha-D-glucuronate from UDP-alpha-D-glucose: step 1/1.</text>
</comment>
<reference evidence="12" key="1">
    <citation type="submission" date="2023-04" db="EMBL/GenBank/DDBJ databases">
        <title>Black Yeasts Isolated from many extreme environments.</title>
        <authorList>
            <person name="Coleine C."/>
            <person name="Stajich J.E."/>
            <person name="Selbmann L."/>
        </authorList>
    </citation>
    <scope>NUCLEOTIDE SEQUENCE</scope>
    <source>
        <strain evidence="12">CCFEE 5312</strain>
    </source>
</reference>
<dbReference type="InterPro" id="IPR028357">
    <property type="entry name" value="UDPglc_DH_bac"/>
</dbReference>
<dbReference type="PIRSF" id="PIRSF000124">
    <property type="entry name" value="UDPglc_GDPman_dh"/>
    <property type="match status" value="1"/>
</dbReference>
<sequence>MSPFIGGNVYSLPPMDAMTLPQRAGAPRSSIHASLPDILDPNTAANVSIWHVCCIGAGYVGGPTAAVMALHNPNVRVTVVDRDETRINAWKGRHLPIHEPGLASVVRLARDGSKERRQGARGQAAAGATKGSQTPTDGSSHSSRQPNLFFSTACAETIANADMILVSVNTPTKLRGVGAGRATDMTAVEGAVRDVAIHARPGTILVEKSTVPCKTGQLIKDILEAYRPGISFPVLSNPEFLSEGTAIRDLMKPDRVVIGCESTIPGHRAAAALANLYASWVPRSKIAPIGLWSSELCKLAANAMLAQRVSSINSISAICERTGADVSEIAKSVGMDARIGSQFLKAGLGFGGSCFRKDIASLTYLAESLGLPEVAAYWQQVLEMNNFQRDRFARHVISSLNNTLRGKKIAILGYAFKKNTGDARESPALDVIRILLEENPRCVAIYDPLCSAADIQRELRVLEDDRPLMRPDGPVQIMSSAYEACADSNAVLVLTDWDMFKNSRPVAGSKPVEVAVDQFDGAAPASILRLPLRSEKPPTPPETPKMQTLESEQDDRLVPEPPCPADCTECQTSGQRNDIGSKDISTPLDWARISKSVKEPSWVFDGRGVLDARAMVGMGFRLETLGRASMY</sequence>
<dbReference type="NCBIfam" id="TIGR03026">
    <property type="entry name" value="NDP-sugDHase"/>
    <property type="match status" value="1"/>
</dbReference>
<dbReference type="InterPro" id="IPR036291">
    <property type="entry name" value="NAD(P)-bd_dom_sf"/>
</dbReference>
<evidence type="ECO:0000256" key="6">
    <source>
        <dbReference type="ARBA" id="ARBA00047473"/>
    </source>
</evidence>
<comment type="caution">
    <text evidence="12">The sequence shown here is derived from an EMBL/GenBank/DDBJ whole genome shotgun (WGS) entry which is preliminary data.</text>
</comment>
<dbReference type="InterPro" id="IPR014026">
    <property type="entry name" value="UDP-Glc/GDP-Man_DH_dimer"/>
</dbReference>
<dbReference type="SUPFAM" id="SSF52413">
    <property type="entry name" value="UDP-glucose/GDP-mannose dehydrogenase C-terminal domain"/>
    <property type="match status" value="1"/>
</dbReference>
<dbReference type="Pfam" id="PF00984">
    <property type="entry name" value="UDPG_MGDP_dh"/>
    <property type="match status" value="1"/>
</dbReference>
<protein>
    <recommendedName>
        <fullName evidence="3">UDP-glucose 6-dehydrogenase</fullName>
        <ecNumber evidence="3">1.1.1.22</ecNumber>
    </recommendedName>
</protein>
<evidence type="ECO:0000313" key="13">
    <source>
        <dbReference type="Proteomes" id="UP001271007"/>
    </source>
</evidence>
<dbReference type="PANTHER" id="PTHR11374:SF3">
    <property type="entry name" value="UDP-GLUCOSE 6-DEHYDROGENASE"/>
    <property type="match status" value="1"/>
</dbReference>
<evidence type="ECO:0000256" key="8">
    <source>
        <dbReference type="PIRSR" id="PIRSR500134-2"/>
    </source>
</evidence>
<feature type="active site" description="Nucleophile" evidence="7">
    <location>
        <position position="354"/>
    </location>
</feature>
<dbReference type="InterPro" id="IPR008927">
    <property type="entry name" value="6-PGluconate_DH-like_C_sf"/>
</dbReference>
<feature type="binding site" evidence="9">
    <location>
        <position position="170"/>
    </location>
    <ligand>
        <name>NAD(+)</name>
        <dbReference type="ChEBI" id="CHEBI:57540"/>
    </ligand>
</feature>
<evidence type="ECO:0000259" key="11">
    <source>
        <dbReference type="SMART" id="SM00984"/>
    </source>
</evidence>
<dbReference type="FunFam" id="1.20.5.100:FF:000001">
    <property type="entry name" value="UDP-glucose 6-dehydrogenase"/>
    <property type="match status" value="1"/>
</dbReference>
<evidence type="ECO:0000256" key="10">
    <source>
        <dbReference type="SAM" id="MobiDB-lite"/>
    </source>
</evidence>
<dbReference type="SUPFAM" id="SSF48179">
    <property type="entry name" value="6-phosphogluconate dehydrogenase C-terminal domain-like"/>
    <property type="match status" value="1"/>
</dbReference>
<dbReference type="InterPro" id="IPR017476">
    <property type="entry name" value="UDP-Glc/GDP-Man"/>
</dbReference>
<keyword evidence="5 9" id="KW-0520">NAD</keyword>
<dbReference type="InterPro" id="IPR028356">
    <property type="entry name" value="UDPglc_DH_euk"/>
</dbReference>
<dbReference type="Gene3D" id="3.40.50.720">
    <property type="entry name" value="NAD(P)-binding Rossmann-like Domain"/>
    <property type="match status" value="2"/>
</dbReference>
<comment type="similarity">
    <text evidence="2">Belongs to the UDP-glucose/GDP-mannose dehydrogenase family.</text>
</comment>
<dbReference type="EC" id="1.1.1.22" evidence="3"/>
<dbReference type="GO" id="GO:0051287">
    <property type="term" value="F:NAD binding"/>
    <property type="evidence" value="ECO:0007669"/>
    <property type="project" value="InterPro"/>
</dbReference>
<dbReference type="Proteomes" id="UP001271007">
    <property type="component" value="Unassembled WGS sequence"/>
</dbReference>
<dbReference type="InterPro" id="IPR036220">
    <property type="entry name" value="UDP-Glc/GDP-Man_DH_C_sf"/>
</dbReference>
<dbReference type="PANTHER" id="PTHR11374">
    <property type="entry name" value="UDP-GLUCOSE DEHYDROGENASE/UDP-MANNAC DEHYDROGENASE"/>
    <property type="match status" value="1"/>
</dbReference>
<feature type="binding site" evidence="9">
    <location>
        <position position="357"/>
    </location>
    <ligand>
        <name>NAD(+)</name>
        <dbReference type="ChEBI" id="CHEBI:57540"/>
    </ligand>
</feature>
<dbReference type="GO" id="GO:0005634">
    <property type="term" value="C:nucleus"/>
    <property type="evidence" value="ECO:0007669"/>
    <property type="project" value="TreeGrafter"/>
</dbReference>
<dbReference type="InterPro" id="IPR001732">
    <property type="entry name" value="UDP-Glc/GDP-Man_DH_N"/>
</dbReference>
<evidence type="ECO:0000256" key="4">
    <source>
        <dbReference type="ARBA" id="ARBA00023002"/>
    </source>
</evidence>
<feature type="binding site" evidence="9">
    <location>
        <position position="86"/>
    </location>
    <ligand>
        <name>NAD(+)</name>
        <dbReference type="ChEBI" id="CHEBI:57540"/>
    </ligand>
</feature>
<evidence type="ECO:0000256" key="7">
    <source>
        <dbReference type="PIRSR" id="PIRSR500134-1"/>
    </source>
</evidence>
<dbReference type="GO" id="GO:0000271">
    <property type="term" value="P:polysaccharide biosynthetic process"/>
    <property type="evidence" value="ECO:0007669"/>
    <property type="project" value="InterPro"/>
</dbReference>
<feature type="binding site" evidence="8">
    <location>
        <begin position="343"/>
        <end position="347"/>
    </location>
    <ligand>
        <name>substrate</name>
    </ligand>
</feature>
<gene>
    <name evidence="12" type="ORF">LTR09_005157</name>
</gene>
<keyword evidence="4" id="KW-0560">Oxidoreductase</keyword>
<feature type="binding site" evidence="8">
    <location>
        <position position="298"/>
    </location>
    <ligand>
        <name>substrate</name>
    </ligand>
</feature>
<dbReference type="SUPFAM" id="SSF51735">
    <property type="entry name" value="NAD(P)-binding Rossmann-fold domains"/>
    <property type="match status" value="1"/>
</dbReference>
<evidence type="ECO:0000256" key="3">
    <source>
        <dbReference type="ARBA" id="ARBA00012954"/>
    </source>
</evidence>
<keyword evidence="13" id="KW-1185">Reference proteome</keyword>
<dbReference type="EMBL" id="JAWDJX010000014">
    <property type="protein sequence ID" value="KAK3053877.1"/>
    <property type="molecule type" value="Genomic_DNA"/>
</dbReference>
<feature type="region of interest" description="Disordered" evidence="10">
    <location>
        <begin position="532"/>
        <end position="556"/>
    </location>
</feature>
<name>A0AAJ0GDR9_9PEZI</name>
<dbReference type="PIRSF" id="PIRSF500134">
    <property type="entry name" value="UDPglc_DH_bac"/>
    <property type="match status" value="1"/>
</dbReference>
<evidence type="ECO:0000256" key="1">
    <source>
        <dbReference type="ARBA" id="ARBA00004701"/>
    </source>
</evidence>
<feature type="compositionally biased region" description="Polar residues" evidence="10">
    <location>
        <begin position="130"/>
        <end position="145"/>
    </location>
</feature>
<evidence type="ECO:0000256" key="9">
    <source>
        <dbReference type="PIRSR" id="PIRSR500134-3"/>
    </source>
</evidence>
<feature type="binding site" evidence="8">
    <location>
        <begin position="240"/>
        <end position="243"/>
    </location>
    <ligand>
        <name>substrate</name>
    </ligand>
</feature>
<evidence type="ECO:0000256" key="5">
    <source>
        <dbReference type="ARBA" id="ARBA00023027"/>
    </source>
</evidence>
<evidence type="ECO:0000256" key="2">
    <source>
        <dbReference type="ARBA" id="ARBA00006601"/>
    </source>
</evidence>
<dbReference type="FunFam" id="3.40.50.720:FF:000193">
    <property type="entry name" value="UDP-glucose 6-dehydrogenase"/>
    <property type="match status" value="1"/>
</dbReference>
<dbReference type="GO" id="GO:0006024">
    <property type="term" value="P:glycosaminoglycan biosynthetic process"/>
    <property type="evidence" value="ECO:0007669"/>
    <property type="project" value="TreeGrafter"/>
</dbReference>
<dbReference type="SMART" id="SM00984">
    <property type="entry name" value="UDPG_MGDP_dh_C"/>
    <property type="match status" value="1"/>
</dbReference>
<feature type="binding site" evidence="9">
    <location>
        <position position="81"/>
    </location>
    <ligand>
        <name>NAD(+)</name>
        <dbReference type="ChEBI" id="CHEBI:57540"/>
    </ligand>
</feature>
<dbReference type="InterPro" id="IPR014027">
    <property type="entry name" value="UDP-Glc/GDP-Man_DH_C"/>
</dbReference>
<feature type="domain" description="UDP-glucose/GDP-mannose dehydrogenase C-terminal" evidence="11">
    <location>
        <begin position="410"/>
        <end position="504"/>
    </location>
</feature>